<dbReference type="RefSeq" id="WP_353981585.1">
    <property type="nucleotide sequence ID" value="NZ_CP159578.1"/>
</dbReference>
<dbReference type="InterPro" id="IPR017850">
    <property type="entry name" value="Alkaline_phosphatase_core_sf"/>
</dbReference>
<dbReference type="EMBL" id="CP159578">
    <property type="protein sequence ID" value="XCJ80778.1"/>
    <property type="molecule type" value="Genomic_DNA"/>
</dbReference>
<feature type="transmembrane region" description="Helical" evidence="1">
    <location>
        <begin position="95"/>
        <end position="113"/>
    </location>
</feature>
<accession>A0AB74UHV6</accession>
<organism evidence="2">
    <name type="scientific">Salinicola endophyticus</name>
    <dbReference type="NCBI Taxonomy" id="1949083"/>
    <lineage>
        <taxon>Bacteria</taxon>
        <taxon>Pseudomonadati</taxon>
        <taxon>Pseudomonadota</taxon>
        <taxon>Gammaproteobacteria</taxon>
        <taxon>Oceanospirillales</taxon>
        <taxon>Halomonadaceae</taxon>
        <taxon>Salinicola</taxon>
    </lineage>
</organism>
<reference evidence="2" key="1">
    <citation type="submission" date="2024-06" db="EMBL/GenBank/DDBJ databases">
        <title>Complete genome of Salinicola endophyticus HNIBRBA4755.</title>
        <authorList>
            <person name="Shin S.Y."/>
            <person name="Kang H."/>
            <person name="Song J."/>
        </authorList>
    </citation>
    <scope>NUCLEOTIDE SEQUENCE</scope>
    <source>
        <strain evidence="2">HNIBRBA4755</strain>
    </source>
</reference>
<keyword evidence="1" id="KW-0812">Transmembrane</keyword>
<gene>
    <name evidence="2" type="ORF">ABV408_06235</name>
</gene>
<proteinExistence type="predicted"/>
<keyword evidence="1" id="KW-0472">Membrane</keyword>
<dbReference type="AlphaFoldDB" id="A0AB74UHV6"/>
<feature type="transmembrane region" description="Helical" evidence="1">
    <location>
        <begin position="154"/>
        <end position="172"/>
    </location>
</feature>
<feature type="transmembrane region" description="Helical" evidence="1">
    <location>
        <begin position="119"/>
        <end position="142"/>
    </location>
</feature>
<sequence>MTLFPKSASARAGWRLLLAWLLLNALLLTPELPWAGFPPRHWLALEAPLLLGLLLLMPPSRLRQWACAGVALFGVSIALGALGDGLMQAMQGRSINLYTDLALLPILIELLVANLGLALTLAVTCGLGLTLLAVGWALSTLLAARHRSRLPRGLGVALLAFGAGGLALQHAGRLEATRIGSPALGFVTFEWQRAMETRHALAAFGGQLENDPGARALPGLAGVDVVLGFIESYGVAAIEREPFADEIRPRLARIESELAASGLSMVTGRVTASTLGGQSWLNHATLLSGLPITSQLRFELMLNRHRSTLVDDFAASAHRTLAVMPGIVRDWPEGRQLGYDDIHTADSLGYRGPPMGWASMPDQFTWKRVGDYLDAASASATGPSSRATFAELATLSSHAPWSPVITLVDWDSVGDGQVFSRWAGAGDDYASLWQNTEEMRAHYAPAIDYALQAAAGFAERQVGEHTLMLILGDHQAAPSIIGPRPGRDVPLHVISGDPALLAGFLHNGFRPGALPPGPEAAIPMSQIRALLHRIYAAPPTLSRSGAARGS</sequence>
<dbReference type="Gene3D" id="3.40.720.10">
    <property type="entry name" value="Alkaline Phosphatase, subunit A"/>
    <property type="match status" value="1"/>
</dbReference>
<protein>
    <submittedName>
        <fullName evidence="2">Alkaline phosphatase</fullName>
    </submittedName>
</protein>
<evidence type="ECO:0000256" key="1">
    <source>
        <dbReference type="SAM" id="Phobius"/>
    </source>
</evidence>
<evidence type="ECO:0000313" key="2">
    <source>
        <dbReference type="EMBL" id="XCJ80778.1"/>
    </source>
</evidence>
<feature type="transmembrane region" description="Helical" evidence="1">
    <location>
        <begin position="62"/>
        <end position="83"/>
    </location>
</feature>
<keyword evidence="1" id="KW-1133">Transmembrane helix</keyword>
<name>A0AB74UHV6_9GAMM</name>